<protein>
    <submittedName>
        <fullName evidence="3">WGS project CCBQ000000000 data, contig 00106</fullName>
    </submittedName>
</protein>
<dbReference type="GO" id="GO:0005685">
    <property type="term" value="C:U1 snRNP"/>
    <property type="evidence" value="ECO:0007669"/>
    <property type="project" value="TreeGrafter"/>
</dbReference>
<evidence type="ECO:0000313" key="4">
    <source>
        <dbReference type="Proteomes" id="UP000031516"/>
    </source>
</evidence>
<proteinExistence type="predicted"/>
<keyword evidence="4" id="KW-1185">Reference proteome</keyword>
<dbReference type="OrthoDB" id="410044at2759"/>
<dbReference type="InterPro" id="IPR039726">
    <property type="entry name" value="Prp40-like"/>
</dbReference>
<dbReference type="InterPro" id="IPR002713">
    <property type="entry name" value="FF_domain"/>
</dbReference>
<evidence type="ECO:0000259" key="2">
    <source>
        <dbReference type="PROSITE" id="PS50020"/>
    </source>
</evidence>
<dbReference type="Gene3D" id="2.20.70.10">
    <property type="match status" value="1"/>
</dbReference>
<dbReference type="InterPro" id="IPR036020">
    <property type="entry name" value="WW_dom_sf"/>
</dbReference>
<accession>A0A0A8L5H5</accession>
<evidence type="ECO:0000256" key="1">
    <source>
        <dbReference type="SAM" id="MobiDB-lite"/>
    </source>
</evidence>
<feature type="domain" description="WW" evidence="2">
    <location>
        <begin position="1"/>
        <end position="31"/>
    </location>
</feature>
<sequence length="351" mass="40049">MSDWKRFKDPSGSYYYFNTRTKVSTKEKPKDFGSQQGIREELRVPLFCFQLLNRWNLVICKDGSKFYFNDDTKVSQLMLMDDDSQSLLDKVDQSLLALLIGVARGFSLNNDRDVYEEVSDTLKELSIRVADDGQIDAANDEGTIAVAGTDEELKPRTEVKNALIAGYSSSSDDSSDESENNTASVPGTLDEKDTEFRTDGDKSASEFIDLLNEYKFDPYSTWNIQAKRIMHDPRYYSISSDDKRDELFQTWCSQQIDNLNDKETDDVSDPNEVSEDLDSEDNLNPTKYHYLAHIISKSNITAETLFSDIKKENKSLFKELNIKENLSKKEQDQFASKVIAYYKLGNPLAPT</sequence>
<dbReference type="PROSITE" id="PS50020">
    <property type="entry name" value="WW_DOMAIN_2"/>
    <property type="match status" value="1"/>
</dbReference>
<dbReference type="Proteomes" id="UP000031516">
    <property type="component" value="Unassembled WGS sequence"/>
</dbReference>
<dbReference type="Pfam" id="PF01846">
    <property type="entry name" value="FF"/>
    <property type="match status" value="1"/>
</dbReference>
<dbReference type="GO" id="GO:0071004">
    <property type="term" value="C:U2-type prespliceosome"/>
    <property type="evidence" value="ECO:0007669"/>
    <property type="project" value="TreeGrafter"/>
</dbReference>
<name>A0A0A8L5H5_9SACH</name>
<dbReference type="CDD" id="cd00201">
    <property type="entry name" value="WW"/>
    <property type="match status" value="1"/>
</dbReference>
<dbReference type="InterPro" id="IPR036517">
    <property type="entry name" value="FF_domain_sf"/>
</dbReference>
<feature type="region of interest" description="Disordered" evidence="1">
    <location>
        <begin position="167"/>
        <end position="200"/>
    </location>
</feature>
<dbReference type="AlphaFoldDB" id="A0A0A8L5H5"/>
<dbReference type="GO" id="GO:0045292">
    <property type="term" value="P:mRNA cis splicing, via spliceosome"/>
    <property type="evidence" value="ECO:0007669"/>
    <property type="project" value="InterPro"/>
</dbReference>
<dbReference type="Pfam" id="PF00397">
    <property type="entry name" value="WW"/>
    <property type="match status" value="1"/>
</dbReference>
<dbReference type="InterPro" id="IPR001202">
    <property type="entry name" value="WW_dom"/>
</dbReference>
<gene>
    <name evidence="3" type="ORF">KLDO_g2543</name>
</gene>
<dbReference type="SUPFAM" id="SSF51045">
    <property type="entry name" value="WW domain"/>
    <property type="match status" value="1"/>
</dbReference>
<feature type="compositionally biased region" description="Acidic residues" evidence="1">
    <location>
        <begin position="263"/>
        <end position="281"/>
    </location>
</feature>
<dbReference type="EMBL" id="CCBQ010000037">
    <property type="protein sequence ID" value="CDO94270.1"/>
    <property type="molecule type" value="Genomic_DNA"/>
</dbReference>
<dbReference type="SUPFAM" id="SSF81698">
    <property type="entry name" value="FF domain"/>
    <property type="match status" value="1"/>
</dbReference>
<comment type="caution">
    <text evidence="3">The sequence shown here is derived from an EMBL/GenBank/DDBJ whole genome shotgun (WGS) entry which is preliminary data.</text>
</comment>
<evidence type="ECO:0000313" key="3">
    <source>
        <dbReference type="EMBL" id="CDO94270.1"/>
    </source>
</evidence>
<dbReference type="SMART" id="SM00441">
    <property type="entry name" value="FF"/>
    <property type="match status" value="1"/>
</dbReference>
<dbReference type="GO" id="GO:0003723">
    <property type="term" value="F:RNA binding"/>
    <property type="evidence" value="ECO:0007669"/>
    <property type="project" value="TreeGrafter"/>
</dbReference>
<feature type="region of interest" description="Disordered" evidence="1">
    <location>
        <begin position="259"/>
        <end position="281"/>
    </location>
</feature>
<reference evidence="3 4" key="1">
    <citation type="submission" date="2014-03" db="EMBL/GenBank/DDBJ databases">
        <title>The genome of Kluyveromyces dobzhanskii.</title>
        <authorList>
            <person name="Nystedt B."/>
            <person name="Astrom S."/>
        </authorList>
    </citation>
    <scope>NUCLEOTIDE SEQUENCE [LARGE SCALE GENOMIC DNA]</scope>
    <source>
        <strain evidence="3 4">CBS 2104</strain>
    </source>
</reference>
<feature type="compositionally biased region" description="Basic and acidic residues" evidence="1">
    <location>
        <begin position="189"/>
        <end position="200"/>
    </location>
</feature>
<dbReference type="PANTHER" id="PTHR11864">
    <property type="entry name" value="PRE-MRNA-PROCESSING PROTEIN PRP40"/>
    <property type="match status" value="1"/>
</dbReference>
<dbReference type="Gene3D" id="1.10.10.440">
    <property type="entry name" value="FF domain"/>
    <property type="match status" value="1"/>
</dbReference>
<organism evidence="3 4">
    <name type="scientific">Kluyveromyces dobzhanskii CBS 2104</name>
    <dbReference type="NCBI Taxonomy" id="1427455"/>
    <lineage>
        <taxon>Eukaryota</taxon>
        <taxon>Fungi</taxon>
        <taxon>Dikarya</taxon>
        <taxon>Ascomycota</taxon>
        <taxon>Saccharomycotina</taxon>
        <taxon>Saccharomycetes</taxon>
        <taxon>Saccharomycetales</taxon>
        <taxon>Saccharomycetaceae</taxon>
        <taxon>Kluyveromyces</taxon>
    </lineage>
</organism>
<dbReference type="PANTHER" id="PTHR11864:SF30">
    <property type="entry name" value="PRE-MRNA-SPLICING FACTOR URN1"/>
    <property type="match status" value="1"/>
</dbReference>